<dbReference type="CDD" id="cd00096">
    <property type="entry name" value="Ig"/>
    <property type="match status" value="1"/>
</dbReference>
<dbReference type="InterPro" id="IPR036179">
    <property type="entry name" value="Ig-like_dom_sf"/>
</dbReference>
<keyword evidence="4" id="KW-0963">Cytoplasm</keyword>
<feature type="domain" description="Fibronectin type-III" evidence="10">
    <location>
        <begin position="110"/>
        <end position="203"/>
    </location>
</feature>
<dbReference type="InterPro" id="IPR003599">
    <property type="entry name" value="Ig_sub"/>
</dbReference>
<evidence type="ECO:0000313" key="11">
    <source>
        <dbReference type="Ensembl" id="ENSSFAP00005037766.1"/>
    </source>
</evidence>
<dbReference type="FunFam" id="2.60.40.10:FF:000012">
    <property type="entry name" value="titin isoform X1"/>
    <property type="match status" value="1"/>
</dbReference>
<dbReference type="SMART" id="SM00409">
    <property type="entry name" value="IG"/>
    <property type="match status" value="3"/>
</dbReference>
<dbReference type="FunFam" id="2.60.40.10:FF:000050">
    <property type="entry name" value="Titin isoform B"/>
    <property type="match status" value="1"/>
</dbReference>
<evidence type="ECO:0000259" key="9">
    <source>
        <dbReference type="PROSITE" id="PS50835"/>
    </source>
</evidence>
<keyword evidence="8" id="KW-0393">Immunoglobulin domain</keyword>
<dbReference type="InterPro" id="IPR013098">
    <property type="entry name" value="Ig_I-set"/>
</dbReference>
<comment type="similarity">
    <text evidence="3">Belongs to the protein kinase superfamily. CAMK Ser/Thr protein kinase family.</text>
</comment>
<reference evidence="11" key="1">
    <citation type="submission" date="2019-06" db="EMBL/GenBank/DDBJ databases">
        <authorList>
            <consortium name="Wellcome Sanger Institute Data Sharing"/>
        </authorList>
    </citation>
    <scope>NUCLEOTIDE SEQUENCE [LARGE SCALE GENOMIC DNA]</scope>
</reference>
<dbReference type="FunFam" id="2.60.40.10:FF:000034">
    <property type="entry name" value="Titin isoform A"/>
    <property type="match status" value="1"/>
</dbReference>
<organism evidence="11 12">
    <name type="scientific">Salarias fasciatus</name>
    <name type="common">Jewelled blenny</name>
    <name type="synonym">Blennius fasciatus</name>
    <dbReference type="NCBI Taxonomy" id="181472"/>
    <lineage>
        <taxon>Eukaryota</taxon>
        <taxon>Metazoa</taxon>
        <taxon>Chordata</taxon>
        <taxon>Craniata</taxon>
        <taxon>Vertebrata</taxon>
        <taxon>Euteleostomi</taxon>
        <taxon>Actinopterygii</taxon>
        <taxon>Neopterygii</taxon>
        <taxon>Teleostei</taxon>
        <taxon>Neoteleostei</taxon>
        <taxon>Acanthomorphata</taxon>
        <taxon>Ovalentaria</taxon>
        <taxon>Blenniimorphae</taxon>
        <taxon>Blenniiformes</taxon>
        <taxon>Blennioidei</taxon>
        <taxon>Blenniidae</taxon>
        <taxon>Salariinae</taxon>
        <taxon>Salarias</taxon>
    </lineage>
</organism>
<evidence type="ECO:0000313" key="12">
    <source>
        <dbReference type="Proteomes" id="UP000472267"/>
    </source>
</evidence>
<dbReference type="Ensembl" id="ENSSFAT00005039167.1">
    <property type="protein sequence ID" value="ENSSFAP00005037766.1"/>
    <property type="gene ID" value="ENSSFAG00005018993.1"/>
</dbReference>
<dbReference type="SUPFAM" id="SSF49265">
    <property type="entry name" value="Fibronectin type III"/>
    <property type="match status" value="1"/>
</dbReference>
<comment type="subcellular location">
    <subcellularLocation>
        <location evidence="2">Cytoplasm</location>
    </subcellularLocation>
    <subcellularLocation>
        <location evidence="1">Nucleus</location>
    </subcellularLocation>
</comment>
<accession>A0A672I7V4</accession>
<feature type="domain" description="Ig-like" evidence="9">
    <location>
        <begin position="23"/>
        <end position="94"/>
    </location>
</feature>
<sequence length="507" mass="55652">MLRTLPVLVNVARPVRLWQTSEPAFDVDSDIRKVMIVKHGAAFTLNVPFRGNPVPSATWAKEGVDLKVRGTIESTETSTSLTLDKSTRYDSGEYCVTIESPLGKAVPGPPVGPVEIGEVGETTVCLKWAPPEYDGGSPVTNYVILKRETSTPTWSEVSTNVARSSFKVTKLTKGEEYQFRVKAVNRYGMSDHIDSKPVMIKLPYSKSDDSPSVPSPPGSPEILASGKDFATIEWMKPESDGGSPLIHYLVERHERKSARWVKVNRDGAHLDTTLKVTGLTEGNIYQFRVTAINKAGESEPSEVSLYVVCRMSSDGRNHSLSIMTDQQEDEGEYTCKAINDAGEAETTGVLVLEAAPSFHPDYQLKETYYAGLGTTLRIHAVYIGLVDTMKDEEGQYMFHAGEKTSSATLTVSAITRPLQDVTVAESQTAVLECEVANAEAEGRWLKEGQVVDFNENVVSEVDGAVRRLVIVITRPQDVAEYTYQVANSKTSANLRVEGMYLSAEPRL</sequence>
<reference evidence="11" key="2">
    <citation type="submission" date="2025-08" db="UniProtKB">
        <authorList>
            <consortium name="Ensembl"/>
        </authorList>
    </citation>
    <scope>IDENTIFICATION</scope>
</reference>
<dbReference type="InterPro" id="IPR013783">
    <property type="entry name" value="Ig-like_fold"/>
</dbReference>
<evidence type="ECO:0000256" key="2">
    <source>
        <dbReference type="ARBA" id="ARBA00004496"/>
    </source>
</evidence>
<dbReference type="PROSITE" id="PS50835">
    <property type="entry name" value="IG_LIKE"/>
    <property type="match status" value="2"/>
</dbReference>
<reference evidence="11" key="3">
    <citation type="submission" date="2025-09" db="UniProtKB">
        <authorList>
            <consortium name="Ensembl"/>
        </authorList>
    </citation>
    <scope>IDENTIFICATION</scope>
</reference>
<evidence type="ECO:0000259" key="10">
    <source>
        <dbReference type="PROSITE" id="PS50853"/>
    </source>
</evidence>
<dbReference type="InterPro" id="IPR036116">
    <property type="entry name" value="FN3_sf"/>
</dbReference>
<dbReference type="PANTHER" id="PTHR14340">
    <property type="entry name" value="MICROFIBRIL-ASSOCIATED GLYCOPROTEIN 3"/>
    <property type="match status" value="1"/>
</dbReference>
<protein>
    <recommendedName>
        <fullName evidence="13">Titin</fullName>
    </recommendedName>
</protein>
<keyword evidence="7" id="KW-0539">Nucleus</keyword>
<evidence type="ECO:0000256" key="8">
    <source>
        <dbReference type="ARBA" id="ARBA00023319"/>
    </source>
</evidence>
<dbReference type="Proteomes" id="UP000472267">
    <property type="component" value="Chromosome 16"/>
</dbReference>
<dbReference type="CDD" id="cd00063">
    <property type="entry name" value="FN3"/>
    <property type="match status" value="2"/>
</dbReference>
<evidence type="ECO:0000256" key="5">
    <source>
        <dbReference type="ARBA" id="ARBA00022737"/>
    </source>
</evidence>
<keyword evidence="6" id="KW-1015">Disulfide bond</keyword>
<feature type="domain" description="Fibronectin type-III" evidence="10">
    <location>
        <begin position="216"/>
        <end position="312"/>
    </location>
</feature>
<evidence type="ECO:0000256" key="4">
    <source>
        <dbReference type="ARBA" id="ARBA00022490"/>
    </source>
</evidence>
<dbReference type="InterPro" id="IPR007110">
    <property type="entry name" value="Ig-like_dom"/>
</dbReference>
<evidence type="ECO:0000256" key="7">
    <source>
        <dbReference type="ARBA" id="ARBA00023242"/>
    </source>
</evidence>
<dbReference type="SMART" id="SM00060">
    <property type="entry name" value="FN3"/>
    <property type="match status" value="2"/>
</dbReference>
<dbReference type="SUPFAM" id="SSF48726">
    <property type="entry name" value="Immunoglobulin"/>
    <property type="match status" value="3"/>
</dbReference>
<dbReference type="GO" id="GO:0005634">
    <property type="term" value="C:nucleus"/>
    <property type="evidence" value="ECO:0007669"/>
    <property type="project" value="UniProtKB-SubCell"/>
</dbReference>
<dbReference type="InterPro" id="IPR003961">
    <property type="entry name" value="FN3_dom"/>
</dbReference>
<dbReference type="Pfam" id="PF00041">
    <property type="entry name" value="fn3"/>
    <property type="match status" value="2"/>
</dbReference>
<feature type="domain" description="Ig-like" evidence="9">
    <location>
        <begin position="407"/>
        <end position="495"/>
    </location>
</feature>
<dbReference type="Gene3D" id="2.60.40.10">
    <property type="entry name" value="Immunoglobulins"/>
    <property type="match status" value="5"/>
</dbReference>
<dbReference type="AlphaFoldDB" id="A0A672I7V4"/>
<evidence type="ECO:0000256" key="1">
    <source>
        <dbReference type="ARBA" id="ARBA00004123"/>
    </source>
</evidence>
<evidence type="ECO:0000256" key="6">
    <source>
        <dbReference type="ARBA" id="ARBA00023157"/>
    </source>
</evidence>
<dbReference type="PANTHER" id="PTHR14340:SF9">
    <property type="entry name" value="FIBRONECTIN TYPE-III DOMAIN-CONTAINING PROTEIN"/>
    <property type="match status" value="1"/>
</dbReference>
<name>A0A672I7V4_SALFA</name>
<dbReference type="PROSITE" id="PS50853">
    <property type="entry name" value="FN3"/>
    <property type="match status" value="2"/>
</dbReference>
<dbReference type="GO" id="GO:0005737">
    <property type="term" value="C:cytoplasm"/>
    <property type="evidence" value="ECO:0007669"/>
    <property type="project" value="UniProtKB-SubCell"/>
</dbReference>
<proteinExistence type="inferred from homology"/>
<evidence type="ECO:0008006" key="13">
    <source>
        <dbReference type="Google" id="ProtNLM"/>
    </source>
</evidence>
<dbReference type="FunFam" id="2.60.40.10:FF:000031">
    <property type="entry name" value="Myosin-binding protein C, slow type"/>
    <property type="match status" value="1"/>
</dbReference>
<dbReference type="PRINTS" id="PR00014">
    <property type="entry name" value="FNTYPEIII"/>
</dbReference>
<evidence type="ECO:0000256" key="3">
    <source>
        <dbReference type="ARBA" id="ARBA00006692"/>
    </source>
</evidence>
<keyword evidence="5" id="KW-0677">Repeat</keyword>
<keyword evidence="12" id="KW-1185">Reference proteome</keyword>
<dbReference type="Pfam" id="PF07679">
    <property type="entry name" value="I-set"/>
    <property type="match status" value="3"/>
</dbReference>